<evidence type="ECO:0000256" key="3">
    <source>
        <dbReference type="ARBA" id="ARBA00023163"/>
    </source>
</evidence>
<dbReference type="PROSITE" id="PS50043">
    <property type="entry name" value="HTH_LUXR_2"/>
    <property type="match status" value="1"/>
</dbReference>
<organism evidence="5 6">
    <name type="scientific">Thioclava pacifica DSM 10166</name>
    <dbReference type="NCBI Taxonomy" id="1353537"/>
    <lineage>
        <taxon>Bacteria</taxon>
        <taxon>Pseudomonadati</taxon>
        <taxon>Pseudomonadota</taxon>
        <taxon>Alphaproteobacteria</taxon>
        <taxon>Rhodobacterales</taxon>
        <taxon>Paracoccaceae</taxon>
        <taxon>Thioclava</taxon>
    </lineage>
</organism>
<dbReference type="PROSITE" id="PS00622">
    <property type="entry name" value="HTH_LUXR_1"/>
    <property type="match status" value="1"/>
</dbReference>
<dbReference type="PANTHER" id="PTHR44688:SF16">
    <property type="entry name" value="DNA-BINDING TRANSCRIPTIONAL ACTIVATOR DEVR_DOSR"/>
    <property type="match status" value="1"/>
</dbReference>
<dbReference type="InterPro" id="IPR000792">
    <property type="entry name" value="Tscrpt_reg_LuxR_C"/>
</dbReference>
<evidence type="ECO:0000259" key="4">
    <source>
        <dbReference type="PROSITE" id="PS50043"/>
    </source>
</evidence>
<keyword evidence="3" id="KW-0804">Transcription</keyword>
<dbReference type="Gene3D" id="1.10.10.10">
    <property type="entry name" value="Winged helix-like DNA-binding domain superfamily/Winged helix DNA-binding domain"/>
    <property type="match status" value="1"/>
</dbReference>
<comment type="caution">
    <text evidence="5">The sequence shown here is derived from an EMBL/GenBank/DDBJ whole genome shotgun (WGS) entry which is preliminary data.</text>
</comment>
<dbReference type="SUPFAM" id="SSF46894">
    <property type="entry name" value="C-terminal effector domain of the bipartite response regulators"/>
    <property type="match status" value="1"/>
</dbReference>
<keyword evidence="2" id="KW-0238">DNA-binding</keyword>
<dbReference type="GO" id="GO:0003677">
    <property type="term" value="F:DNA binding"/>
    <property type="evidence" value="ECO:0007669"/>
    <property type="project" value="UniProtKB-KW"/>
</dbReference>
<dbReference type="AlphaFoldDB" id="A0A074JEI7"/>
<evidence type="ECO:0000256" key="1">
    <source>
        <dbReference type="ARBA" id="ARBA00023015"/>
    </source>
</evidence>
<feature type="domain" description="HTH luxR-type" evidence="4">
    <location>
        <begin position="186"/>
        <end position="251"/>
    </location>
</feature>
<proteinExistence type="predicted"/>
<dbReference type="STRING" id="1353537.TP2_03470"/>
<name>A0A074JEI7_9RHOB</name>
<protein>
    <recommendedName>
        <fullName evidence="4">HTH luxR-type domain-containing protein</fullName>
    </recommendedName>
</protein>
<accession>A0A074JEI7</accession>
<dbReference type="GO" id="GO:0006355">
    <property type="term" value="P:regulation of DNA-templated transcription"/>
    <property type="evidence" value="ECO:0007669"/>
    <property type="project" value="InterPro"/>
</dbReference>
<dbReference type="PRINTS" id="PR00038">
    <property type="entry name" value="HTHLUXR"/>
</dbReference>
<dbReference type="SMART" id="SM00421">
    <property type="entry name" value="HTH_LUXR"/>
    <property type="match status" value="1"/>
</dbReference>
<dbReference type="PANTHER" id="PTHR44688">
    <property type="entry name" value="DNA-BINDING TRANSCRIPTIONAL ACTIVATOR DEVR_DOSR"/>
    <property type="match status" value="1"/>
</dbReference>
<dbReference type="InterPro" id="IPR016032">
    <property type="entry name" value="Sig_transdc_resp-reg_C-effctor"/>
</dbReference>
<evidence type="ECO:0000256" key="2">
    <source>
        <dbReference type="ARBA" id="ARBA00023125"/>
    </source>
</evidence>
<dbReference type="CDD" id="cd06170">
    <property type="entry name" value="LuxR_C_like"/>
    <property type="match status" value="1"/>
</dbReference>
<sequence length="253" mass="27600">MGAAMNALSKTNTDGARVSASCRRDDAAICFLGAPQIFSDTVLRTVEAEVSPARSLRIGDFDSFRQAWGDDGRFEGVGALCTLVADEAHAETLLDLAEERMPLLERVKLIIAFEEDRFGQDLMDRFGARIIARQISLLPMNLNLTTWLLSLRMIVSGGHYIPPALVRCRPAEPPVGTRHGTMSHDEVAARSGLTPREAEVLGMLASGQPNKIIAGQLSLSEHTVKLHIHRIIGKLGVSNRTEAAIWYHRHGGA</sequence>
<reference evidence="5 6" key="1">
    <citation type="submission" date="2013-07" db="EMBL/GenBank/DDBJ databases">
        <title>Thioclava pacifica DSM 10166 Genome Sequencing.</title>
        <authorList>
            <person name="Lai Q."/>
            <person name="Shao Z."/>
        </authorList>
    </citation>
    <scope>NUCLEOTIDE SEQUENCE [LARGE SCALE GENOMIC DNA]</scope>
    <source>
        <strain evidence="5 6">DSM 10166</strain>
    </source>
</reference>
<keyword evidence="6" id="KW-1185">Reference proteome</keyword>
<dbReference type="InterPro" id="IPR036388">
    <property type="entry name" value="WH-like_DNA-bd_sf"/>
</dbReference>
<gene>
    <name evidence="5" type="ORF">TP2_03470</name>
</gene>
<keyword evidence="1" id="KW-0805">Transcription regulation</keyword>
<evidence type="ECO:0000313" key="6">
    <source>
        <dbReference type="Proteomes" id="UP000027432"/>
    </source>
</evidence>
<dbReference type="Proteomes" id="UP000027432">
    <property type="component" value="Unassembled WGS sequence"/>
</dbReference>
<dbReference type="eggNOG" id="COG2197">
    <property type="taxonomic scope" value="Bacteria"/>
</dbReference>
<dbReference type="Pfam" id="PF00196">
    <property type="entry name" value="GerE"/>
    <property type="match status" value="1"/>
</dbReference>
<dbReference type="EMBL" id="AUND01000012">
    <property type="protein sequence ID" value="KEO53983.1"/>
    <property type="molecule type" value="Genomic_DNA"/>
</dbReference>
<evidence type="ECO:0000313" key="5">
    <source>
        <dbReference type="EMBL" id="KEO53983.1"/>
    </source>
</evidence>